<accession>A0A0E9QTV5</accession>
<organism evidence="1">
    <name type="scientific">Anguilla anguilla</name>
    <name type="common">European freshwater eel</name>
    <name type="synonym">Muraena anguilla</name>
    <dbReference type="NCBI Taxonomy" id="7936"/>
    <lineage>
        <taxon>Eukaryota</taxon>
        <taxon>Metazoa</taxon>
        <taxon>Chordata</taxon>
        <taxon>Craniata</taxon>
        <taxon>Vertebrata</taxon>
        <taxon>Euteleostomi</taxon>
        <taxon>Actinopterygii</taxon>
        <taxon>Neopterygii</taxon>
        <taxon>Teleostei</taxon>
        <taxon>Anguilliformes</taxon>
        <taxon>Anguillidae</taxon>
        <taxon>Anguilla</taxon>
    </lineage>
</organism>
<reference evidence="1" key="2">
    <citation type="journal article" date="2015" name="Fish Shellfish Immunol.">
        <title>Early steps in the European eel (Anguilla anguilla)-Vibrio vulnificus interaction in the gills: Role of the RtxA13 toxin.</title>
        <authorList>
            <person name="Callol A."/>
            <person name="Pajuelo D."/>
            <person name="Ebbesson L."/>
            <person name="Teles M."/>
            <person name="MacKenzie S."/>
            <person name="Amaro C."/>
        </authorList>
    </citation>
    <scope>NUCLEOTIDE SEQUENCE</scope>
</reference>
<proteinExistence type="predicted"/>
<evidence type="ECO:0000313" key="1">
    <source>
        <dbReference type="EMBL" id="JAH19862.1"/>
    </source>
</evidence>
<name>A0A0E9QTV5_ANGAN</name>
<sequence length="42" mass="4765">MMNGLLVPPVWYSKGHSAQILFIGFNKHATKLFPWCSNSQNT</sequence>
<reference evidence="1" key="1">
    <citation type="submission" date="2014-11" db="EMBL/GenBank/DDBJ databases">
        <authorList>
            <person name="Amaro Gonzalez C."/>
        </authorList>
    </citation>
    <scope>NUCLEOTIDE SEQUENCE</scope>
</reference>
<dbReference type="AlphaFoldDB" id="A0A0E9QTV5"/>
<dbReference type="EMBL" id="GBXM01088715">
    <property type="protein sequence ID" value="JAH19862.1"/>
    <property type="molecule type" value="Transcribed_RNA"/>
</dbReference>
<protein>
    <submittedName>
        <fullName evidence="1">Uncharacterized protein</fullName>
    </submittedName>
</protein>